<dbReference type="AlphaFoldDB" id="A0A660L2Q5"/>
<accession>A0A660L2Q5</accession>
<organism evidence="1 2">
    <name type="scientific">Solirubrobacter pauli</name>
    <dbReference type="NCBI Taxonomy" id="166793"/>
    <lineage>
        <taxon>Bacteria</taxon>
        <taxon>Bacillati</taxon>
        <taxon>Actinomycetota</taxon>
        <taxon>Thermoleophilia</taxon>
        <taxon>Solirubrobacterales</taxon>
        <taxon>Solirubrobacteraceae</taxon>
        <taxon>Solirubrobacter</taxon>
    </lineage>
</organism>
<dbReference type="EMBL" id="RBIL01000002">
    <property type="protein sequence ID" value="RKQ87142.1"/>
    <property type="molecule type" value="Genomic_DNA"/>
</dbReference>
<proteinExistence type="predicted"/>
<sequence length="139" mass="15295">MKPALDEALAAERALSHALRAVGEHHRDDHDIFHMTRTLAAWSERNAERLERCGAEAGVPPEVVFNDGPLALVLDLRDVHLVATRASVAWTVLGQGAQAVRDAELLDTVTASHPETIRAMRWALQRLKEATPQLIAGER</sequence>
<protein>
    <recommendedName>
        <fullName evidence="3">Ferritin-like metal-binding protein YciE</fullName>
    </recommendedName>
</protein>
<evidence type="ECO:0008006" key="3">
    <source>
        <dbReference type="Google" id="ProtNLM"/>
    </source>
</evidence>
<comment type="caution">
    <text evidence="1">The sequence shown here is derived from an EMBL/GenBank/DDBJ whole genome shotgun (WGS) entry which is preliminary data.</text>
</comment>
<dbReference type="RefSeq" id="WP_121255447.1">
    <property type="nucleotide sequence ID" value="NZ_RBIL01000002.1"/>
</dbReference>
<gene>
    <name evidence="1" type="ORF">C8N24_5162</name>
</gene>
<evidence type="ECO:0000313" key="1">
    <source>
        <dbReference type="EMBL" id="RKQ87142.1"/>
    </source>
</evidence>
<name>A0A660L2Q5_9ACTN</name>
<evidence type="ECO:0000313" key="2">
    <source>
        <dbReference type="Proteomes" id="UP000278962"/>
    </source>
</evidence>
<dbReference type="Proteomes" id="UP000278962">
    <property type="component" value="Unassembled WGS sequence"/>
</dbReference>
<dbReference type="OrthoDB" id="669978at2"/>
<reference evidence="1 2" key="1">
    <citation type="submission" date="2018-10" db="EMBL/GenBank/DDBJ databases">
        <title>Genomic Encyclopedia of Archaeal and Bacterial Type Strains, Phase II (KMG-II): from individual species to whole genera.</title>
        <authorList>
            <person name="Goeker M."/>
        </authorList>
    </citation>
    <scope>NUCLEOTIDE SEQUENCE [LARGE SCALE GENOMIC DNA]</scope>
    <source>
        <strain evidence="1 2">DSM 14954</strain>
    </source>
</reference>
<keyword evidence="2" id="KW-1185">Reference proteome</keyword>